<organism evidence="2 3">
    <name type="scientific">Bacillus thermozeamaize</name>
    <dbReference type="NCBI Taxonomy" id="230954"/>
    <lineage>
        <taxon>Bacteria</taxon>
        <taxon>Bacillati</taxon>
        <taxon>Bacillota</taxon>
        <taxon>Bacilli</taxon>
        <taxon>Bacillales</taxon>
        <taxon>Bacillaceae</taxon>
        <taxon>Bacillus</taxon>
    </lineage>
</organism>
<feature type="transmembrane region" description="Helical" evidence="1">
    <location>
        <begin position="150"/>
        <end position="179"/>
    </location>
</feature>
<protein>
    <recommendedName>
        <fullName evidence="4">DUF554 domain-containing protein</fullName>
    </recommendedName>
</protein>
<feature type="transmembrane region" description="Helical" evidence="1">
    <location>
        <begin position="191"/>
        <end position="210"/>
    </location>
</feature>
<evidence type="ECO:0000313" key="2">
    <source>
        <dbReference type="EMBL" id="OUM85947.1"/>
    </source>
</evidence>
<keyword evidence="1" id="KW-1133">Transmembrane helix</keyword>
<evidence type="ECO:0000256" key="1">
    <source>
        <dbReference type="SAM" id="Phobius"/>
    </source>
</evidence>
<comment type="caution">
    <text evidence="2">The sequence shown here is derived from an EMBL/GenBank/DDBJ whole genome shotgun (WGS) entry which is preliminary data.</text>
</comment>
<proteinExistence type="predicted"/>
<feature type="transmembrane region" description="Helical" evidence="1">
    <location>
        <begin position="222"/>
        <end position="239"/>
    </location>
</feature>
<accession>A0A1Y3PIH3</accession>
<name>A0A1Y3PIH3_9BACI</name>
<feature type="transmembrane region" description="Helical" evidence="1">
    <location>
        <begin position="111"/>
        <end position="130"/>
    </location>
</feature>
<gene>
    <name evidence="2" type="ORF">BAA01_15275</name>
</gene>
<dbReference type="PANTHER" id="PTHR36111:SF2">
    <property type="entry name" value="INNER MEMBRANE PROTEIN"/>
    <property type="match status" value="1"/>
</dbReference>
<dbReference type="InterPro" id="IPR007563">
    <property type="entry name" value="DUF554"/>
</dbReference>
<evidence type="ECO:0000313" key="3">
    <source>
        <dbReference type="Proteomes" id="UP000196475"/>
    </source>
</evidence>
<feature type="transmembrane region" description="Helical" evidence="1">
    <location>
        <begin position="56"/>
        <end position="74"/>
    </location>
</feature>
<feature type="transmembrane region" description="Helical" evidence="1">
    <location>
        <begin position="32"/>
        <end position="50"/>
    </location>
</feature>
<evidence type="ECO:0008006" key="4">
    <source>
        <dbReference type="Google" id="ProtNLM"/>
    </source>
</evidence>
<dbReference type="AlphaFoldDB" id="A0A1Y3PIH3"/>
<dbReference type="PANTHER" id="PTHR36111">
    <property type="entry name" value="INNER MEMBRANE PROTEIN-RELATED"/>
    <property type="match status" value="1"/>
</dbReference>
<dbReference type="Proteomes" id="UP000196475">
    <property type="component" value="Unassembled WGS sequence"/>
</dbReference>
<dbReference type="EMBL" id="LZRT01000095">
    <property type="protein sequence ID" value="OUM85947.1"/>
    <property type="molecule type" value="Genomic_DNA"/>
</dbReference>
<feature type="transmembrane region" description="Helical" evidence="1">
    <location>
        <begin position="6"/>
        <end position="25"/>
    </location>
</feature>
<keyword evidence="1" id="KW-0472">Membrane</keyword>
<reference evidence="3" key="1">
    <citation type="submission" date="2016-06" db="EMBL/GenBank/DDBJ databases">
        <authorList>
            <person name="Nascimento L."/>
            <person name="Pereira R.V."/>
            <person name="Martins L.F."/>
            <person name="Quaggio R.B."/>
            <person name="Silva A.M."/>
            <person name="Setubal J.C."/>
        </authorList>
    </citation>
    <scope>NUCLEOTIDE SEQUENCE [LARGE SCALE GENOMIC DNA]</scope>
</reference>
<dbReference type="Pfam" id="PF04474">
    <property type="entry name" value="DUF554"/>
    <property type="match status" value="1"/>
</dbReference>
<sequence>MLGTWINVGTVLLGSGIGLLLGSRISERLRETVMQGIGVVTVLIGLQMALSTQHVLVILGSILTGGVIGTWWRLDERLNQFGNWVERRVMRQTRGQAAEVRGRDAGRFAQAFITTSLLFCIGPMTFLGAIQDGLSGDFELLAVKSVLDGFSAIAFAASLGAGVMMSALTVLVIQGSLTLMSGFFHGWLNDLVIGELTAAGGVMVIMIGLNLLRLCVIRVADFLPALLMTPLLLWAVTFFA</sequence>
<keyword evidence="1" id="KW-0812">Transmembrane</keyword>